<dbReference type="SUPFAM" id="SSF46565">
    <property type="entry name" value="Chaperone J-domain"/>
    <property type="match status" value="1"/>
</dbReference>
<evidence type="ECO:0000256" key="2">
    <source>
        <dbReference type="SAM" id="Phobius"/>
    </source>
</evidence>
<sequence>MADSVVSQGVALLGWTFLPAYATAFLQSLYYRLTISAGRRHPQPGEPLFAYHNRRIRVFVLSLYLVYTLAQALYDINLAGDFYTILGVTPWSTEREVKSRFRKLASRYHPDKLHENGQTFPGADAVFVHLKLAHDTILDPAKRFAYDRFGPIIVQVNQPGLRNIRDYVYAGLRSKAPEYLSNAAVLIILNYIWLPKWGQFWRYFAIACMAFLELYFLTHTWNPPRLVNLWANTAYTLLPQLLPPHLLPFQILALARKMSMSLNIFISQLAPPAARQPGLKDQQMQQQVAHLAQTATRLDAESGSLLQLGLSPFKGDAEKSEILRTSMKETLLLSALRNNPEVRDAVQRVLDRRRHSPIVHDAE</sequence>
<dbReference type="InterPro" id="IPR051948">
    <property type="entry name" value="Hsp70_co-chaperone_J-domain"/>
</dbReference>
<protein>
    <recommendedName>
        <fullName evidence="3">J domain-containing protein</fullName>
    </recommendedName>
</protein>
<dbReference type="STRING" id="91928.A0A0D1Y9I5"/>
<proteinExistence type="predicted"/>
<accession>A0A0D1Y9I5</accession>
<dbReference type="Proteomes" id="UP000053328">
    <property type="component" value="Unassembled WGS sequence"/>
</dbReference>
<dbReference type="AlphaFoldDB" id="A0A0D1Y9I5"/>
<reference evidence="4 5" key="1">
    <citation type="submission" date="2015-01" db="EMBL/GenBank/DDBJ databases">
        <title>The Genome Sequence of Exophiala spinifera CBS89968.</title>
        <authorList>
            <consortium name="The Broad Institute Genomics Platform"/>
            <person name="Cuomo C."/>
            <person name="de Hoog S."/>
            <person name="Gorbushina A."/>
            <person name="Stielow B."/>
            <person name="Teixiera M."/>
            <person name="Abouelleil A."/>
            <person name="Chapman S.B."/>
            <person name="Priest M."/>
            <person name="Young S.K."/>
            <person name="Wortman J."/>
            <person name="Nusbaum C."/>
            <person name="Birren B."/>
        </authorList>
    </citation>
    <scope>NUCLEOTIDE SEQUENCE [LARGE SCALE GENOMIC DNA]</scope>
    <source>
        <strain evidence="4 5">CBS 89968</strain>
    </source>
</reference>
<organism evidence="4 5">
    <name type="scientific">Exophiala spinifera</name>
    <dbReference type="NCBI Taxonomy" id="91928"/>
    <lineage>
        <taxon>Eukaryota</taxon>
        <taxon>Fungi</taxon>
        <taxon>Dikarya</taxon>
        <taxon>Ascomycota</taxon>
        <taxon>Pezizomycotina</taxon>
        <taxon>Eurotiomycetes</taxon>
        <taxon>Chaetothyriomycetidae</taxon>
        <taxon>Chaetothyriales</taxon>
        <taxon>Herpotrichiellaceae</taxon>
        <taxon>Exophiala</taxon>
    </lineage>
</organism>
<dbReference type="Gene3D" id="1.10.287.110">
    <property type="entry name" value="DnaJ domain"/>
    <property type="match status" value="1"/>
</dbReference>
<feature type="domain" description="J" evidence="3">
    <location>
        <begin position="81"/>
        <end position="150"/>
    </location>
</feature>
<dbReference type="EMBL" id="KN847499">
    <property type="protein sequence ID" value="KIW11651.1"/>
    <property type="molecule type" value="Genomic_DNA"/>
</dbReference>
<dbReference type="GO" id="GO:0051087">
    <property type="term" value="F:protein-folding chaperone binding"/>
    <property type="evidence" value="ECO:0007669"/>
    <property type="project" value="TreeGrafter"/>
</dbReference>
<dbReference type="SMART" id="SM00271">
    <property type="entry name" value="DnaJ"/>
    <property type="match status" value="1"/>
</dbReference>
<dbReference type="OrthoDB" id="436519at2759"/>
<keyword evidence="2" id="KW-0812">Transmembrane</keyword>
<keyword evidence="2" id="KW-0472">Membrane</keyword>
<dbReference type="PANTHER" id="PTHR44360">
    <property type="entry name" value="DNAJ HOMOLOG SUBFAMILY B MEMBER 9"/>
    <property type="match status" value="1"/>
</dbReference>
<dbReference type="InterPro" id="IPR001623">
    <property type="entry name" value="DnaJ_domain"/>
</dbReference>
<gene>
    <name evidence="4" type="ORF">PV08_10953</name>
</gene>
<dbReference type="Pfam" id="PF00226">
    <property type="entry name" value="DnaJ"/>
    <property type="match status" value="1"/>
</dbReference>
<feature type="transmembrane region" description="Helical" evidence="2">
    <location>
        <begin position="56"/>
        <end position="74"/>
    </location>
</feature>
<dbReference type="RefSeq" id="XP_016231867.1">
    <property type="nucleotide sequence ID" value="XM_016385265.1"/>
</dbReference>
<dbReference type="PRINTS" id="PR00625">
    <property type="entry name" value="JDOMAIN"/>
</dbReference>
<keyword evidence="5" id="KW-1185">Reference proteome</keyword>
<dbReference type="PROSITE" id="PS50076">
    <property type="entry name" value="DNAJ_2"/>
    <property type="match status" value="1"/>
</dbReference>
<dbReference type="GO" id="GO:0005783">
    <property type="term" value="C:endoplasmic reticulum"/>
    <property type="evidence" value="ECO:0007669"/>
    <property type="project" value="TreeGrafter"/>
</dbReference>
<dbReference type="GeneID" id="27338036"/>
<dbReference type="HOGENOM" id="CLU_043818_0_0_1"/>
<dbReference type="GO" id="GO:0036503">
    <property type="term" value="P:ERAD pathway"/>
    <property type="evidence" value="ECO:0007669"/>
    <property type="project" value="TreeGrafter"/>
</dbReference>
<dbReference type="VEuPathDB" id="FungiDB:PV08_10953"/>
<name>A0A0D1Y9I5_9EURO</name>
<evidence type="ECO:0000259" key="3">
    <source>
        <dbReference type="PROSITE" id="PS50076"/>
    </source>
</evidence>
<dbReference type="CDD" id="cd06257">
    <property type="entry name" value="DnaJ"/>
    <property type="match status" value="1"/>
</dbReference>
<evidence type="ECO:0000313" key="5">
    <source>
        <dbReference type="Proteomes" id="UP000053328"/>
    </source>
</evidence>
<evidence type="ECO:0000313" key="4">
    <source>
        <dbReference type="EMBL" id="KIW11651.1"/>
    </source>
</evidence>
<feature type="transmembrane region" description="Helical" evidence="2">
    <location>
        <begin position="12"/>
        <end position="35"/>
    </location>
</feature>
<dbReference type="GO" id="GO:0051787">
    <property type="term" value="F:misfolded protein binding"/>
    <property type="evidence" value="ECO:0007669"/>
    <property type="project" value="TreeGrafter"/>
</dbReference>
<keyword evidence="2" id="KW-1133">Transmembrane helix</keyword>
<keyword evidence="1" id="KW-0143">Chaperone</keyword>
<evidence type="ECO:0000256" key="1">
    <source>
        <dbReference type="ARBA" id="ARBA00023186"/>
    </source>
</evidence>
<dbReference type="PANTHER" id="PTHR44360:SF1">
    <property type="entry name" value="DNAJ HOMOLOG SUBFAMILY B MEMBER 9"/>
    <property type="match status" value="1"/>
</dbReference>
<dbReference type="InterPro" id="IPR036869">
    <property type="entry name" value="J_dom_sf"/>
</dbReference>